<evidence type="ECO:0000313" key="1">
    <source>
        <dbReference type="EMBL" id="ESO11358.1"/>
    </source>
</evidence>
<evidence type="ECO:0000313" key="3">
    <source>
        <dbReference type="Proteomes" id="UP000015101"/>
    </source>
</evidence>
<keyword evidence="3" id="KW-1185">Reference proteome</keyword>
<reference evidence="1 3" key="2">
    <citation type="journal article" date="2013" name="Nature">
        <title>Insights into bilaterian evolution from three spiralian genomes.</title>
        <authorList>
            <person name="Simakov O."/>
            <person name="Marletaz F."/>
            <person name="Cho S.J."/>
            <person name="Edsinger-Gonzales E."/>
            <person name="Havlak P."/>
            <person name="Hellsten U."/>
            <person name="Kuo D.H."/>
            <person name="Larsson T."/>
            <person name="Lv J."/>
            <person name="Arendt D."/>
            <person name="Savage R."/>
            <person name="Osoegawa K."/>
            <person name="de Jong P."/>
            <person name="Grimwood J."/>
            <person name="Chapman J.A."/>
            <person name="Shapiro H."/>
            <person name="Aerts A."/>
            <person name="Otillar R.P."/>
            <person name="Terry A.Y."/>
            <person name="Boore J.L."/>
            <person name="Grigoriev I.V."/>
            <person name="Lindberg D.R."/>
            <person name="Seaver E.C."/>
            <person name="Weisblat D.A."/>
            <person name="Putnam N.H."/>
            <person name="Rokhsar D.S."/>
        </authorList>
    </citation>
    <scope>NUCLEOTIDE SEQUENCE</scope>
</reference>
<reference evidence="3" key="1">
    <citation type="submission" date="2012-12" db="EMBL/GenBank/DDBJ databases">
        <authorList>
            <person name="Hellsten U."/>
            <person name="Grimwood J."/>
            <person name="Chapman J.A."/>
            <person name="Shapiro H."/>
            <person name="Aerts A."/>
            <person name="Otillar R.P."/>
            <person name="Terry A.Y."/>
            <person name="Boore J.L."/>
            <person name="Simakov O."/>
            <person name="Marletaz F."/>
            <person name="Cho S.-J."/>
            <person name="Edsinger-Gonzales E."/>
            <person name="Havlak P."/>
            <person name="Kuo D.-H."/>
            <person name="Larsson T."/>
            <person name="Lv J."/>
            <person name="Arendt D."/>
            <person name="Savage R."/>
            <person name="Osoegawa K."/>
            <person name="de Jong P."/>
            <person name="Lindberg D.R."/>
            <person name="Seaver E.C."/>
            <person name="Weisblat D.A."/>
            <person name="Putnam N.H."/>
            <person name="Grigoriev I.V."/>
            <person name="Rokhsar D.S."/>
        </authorList>
    </citation>
    <scope>NUCLEOTIDE SEQUENCE</scope>
</reference>
<dbReference type="EnsemblMetazoa" id="HelroT183238">
    <property type="protein sequence ID" value="HelroP183238"/>
    <property type="gene ID" value="HelroG183238"/>
</dbReference>
<evidence type="ECO:0000313" key="2">
    <source>
        <dbReference type="EnsemblMetazoa" id="HelroP183238"/>
    </source>
</evidence>
<dbReference type="Proteomes" id="UP000015101">
    <property type="component" value="Unassembled WGS sequence"/>
</dbReference>
<sequence length="227" mass="25715">MTNDTEIIIEPNLATGVAVAQLKLFKNSRFTARFFPLFSSDAKYFVINGYGIIKTFGGADRKNNENSIHFCPNFVVHVQLAIEQRHQPPPTSTTTAISTTATIIIIKIMRRRKMKILLTASILKLAYHHKLFINFVTSSNNICNKRFNIQFTGVINFDNDDAFARNNDDDDEDYDEVGEILGNKKLTMLLVGVLAATCTDFRPPAPQYLTIRAQAYFELPQYLNINI</sequence>
<name>T1FJC8_HELRO</name>
<dbReference type="HOGENOM" id="CLU_1220845_0_0_1"/>
<dbReference type="GeneID" id="20208927"/>
<reference evidence="2" key="3">
    <citation type="submission" date="2015-06" db="UniProtKB">
        <authorList>
            <consortium name="EnsemblMetazoa"/>
        </authorList>
    </citation>
    <scope>IDENTIFICATION</scope>
</reference>
<dbReference type="EMBL" id="AMQM01008656">
    <property type="status" value="NOT_ANNOTATED_CDS"/>
    <property type="molecule type" value="Genomic_DNA"/>
</dbReference>
<accession>T1FJC8</accession>
<dbReference type="CTD" id="20208927"/>
<dbReference type="KEGG" id="hro:HELRODRAFT_183238"/>
<dbReference type="RefSeq" id="XP_009010518.1">
    <property type="nucleotide sequence ID" value="XM_009012270.1"/>
</dbReference>
<protein>
    <submittedName>
        <fullName evidence="1 2">Uncharacterized protein</fullName>
    </submittedName>
</protein>
<gene>
    <name evidence="2" type="primary">20208927</name>
    <name evidence="1" type="ORF">HELRODRAFT_183238</name>
</gene>
<dbReference type="EMBL" id="KB095821">
    <property type="protein sequence ID" value="ESO11358.1"/>
    <property type="molecule type" value="Genomic_DNA"/>
</dbReference>
<proteinExistence type="predicted"/>
<organism evidence="2 3">
    <name type="scientific">Helobdella robusta</name>
    <name type="common">Californian leech</name>
    <dbReference type="NCBI Taxonomy" id="6412"/>
    <lineage>
        <taxon>Eukaryota</taxon>
        <taxon>Metazoa</taxon>
        <taxon>Spiralia</taxon>
        <taxon>Lophotrochozoa</taxon>
        <taxon>Annelida</taxon>
        <taxon>Clitellata</taxon>
        <taxon>Hirudinea</taxon>
        <taxon>Rhynchobdellida</taxon>
        <taxon>Glossiphoniidae</taxon>
        <taxon>Helobdella</taxon>
    </lineage>
</organism>
<dbReference type="AlphaFoldDB" id="T1FJC8"/>
<dbReference type="InParanoid" id="T1FJC8"/>